<dbReference type="EMBL" id="JBBJBU010000006">
    <property type="protein sequence ID" value="KAK7204963.1"/>
    <property type="molecule type" value="Genomic_DNA"/>
</dbReference>
<feature type="domain" description="Major facilitator superfamily (MFS) profile" evidence="4">
    <location>
        <begin position="93"/>
        <end position="481"/>
    </location>
</feature>
<evidence type="ECO:0000259" key="4">
    <source>
        <dbReference type="PROSITE" id="PS50850"/>
    </source>
</evidence>
<feature type="transmembrane region" description="Helical" evidence="3">
    <location>
        <begin position="388"/>
        <end position="413"/>
    </location>
</feature>
<feature type="transmembrane region" description="Helical" evidence="3">
    <location>
        <begin position="253"/>
        <end position="274"/>
    </location>
</feature>
<feature type="transmembrane region" description="Helical" evidence="3">
    <location>
        <begin position="95"/>
        <end position="122"/>
    </location>
</feature>
<comment type="caution">
    <text evidence="5">The sequence shown here is derived from an EMBL/GenBank/DDBJ whole genome shotgun (WGS) entry which is preliminary data.</text>
</comment>
<accession>A0ABR1F7B3</accession>
<feature type="transmembrane region" description="Helical" evidence="3">
    <location>
        <begin position="459"/>
        <end position="477"/>
    </location>
</feature>
<evidence type="ECO:0000256" key="2">
    <source>
        <dbReference type="ARBA" id="ARBA00006727"/>
    </source>
</evidence>
<feature type="transmembrane region" description="Helical" evidence="3">
    <location>
        <begin position="365"/>
        <end position="382"/>
    </location>
</feature>
<proteinExistence type="inferred from homology"/>
<dbReference type="InterPro" id="IPR020846">
    <property type="entry name" value="MFS_dom"/>
</dbReference>
<protein>
    <submittedName>
        <fullName evidence="5">Major facilitator superfamily domain-containing protein</fullName>
    </submittedName>
</protein>
<dbReference type="InterPro" id="IPR050327">
    <property type="entry name" value="Proton-linked_MCT"/>
</dbReference>
<feature type="transmembrane region" description="Helical" evidence="3">
    <location>
        <begin position="134"/>
        <end position="152"/>
    </location>
</feature>
<feature type="transmembrane region" description="Helical" evidence="3">
    <location>
        <begin position="221"/>
        <end position="241"/>
    </location>
</feature>
<comment type="similarity">
    <text evidence="2">Belongs to the major facilitator superfamily. Monocarboxylate porter (TC 2.A.1.13) family.</text>
</comment>
<dbReference type="InterPro" id="IPR011701">
    <property type="entry name" value="MFS"/>
</dbReference>
<reference evidence="5 6" key="1">
    <citation type="submission" date="2024-03" db="EMBL/GenBank/DDBJ databases">
        <title>Genome-scale model development and genomic sequencing of the oleaginous clade Lipomyces.</title>
        <authorList>
            <consortium name="Lawrence Berkeley National Laboratory"/>
            <person name="Czajka J.J."/>
            <person name="Han Y."/>
            <person name="Kim J."/>
            <person name="Mondo S.J."/>
            <person name="Hofstad B.A."/>
            <person name="Robles A."/>
            <person name="Haridas S."/>
            <person name="Riley R."/>
            <person name="LaButti K."/>
            <person name="Pangilinan J."/>
            <person name="Andreopoulos W."/>
            <person name="Lipzen A."/>
            <person name="Yan J."/>
            <person name="Wang M."/>
            <person name="Ng V."/>
            <person name="Grigoriev I.V."/>
            <person name="Spatafora J.W."/>
            <person name="Magnuson J.K."/>
            <person name="Baker S.E."/>
            <person name="Pomraning K.R."/>
        </authorList>
    </citation>
    <scope>NUCLEOTIDE SEQUENCE [LARGE SCALE GENOMIC DNA]</scope>
    <source>
        <strain evidence="5 6">Phaff 52-87</strain>
    </source>
</reference>
<keyword evidence="3" id="KW-0812">Transmembrane</keyword>
<gene>
    <name evidence="5" type="ORF">BZA70DRAFT_267516</name>
</gene>
<keyword evidence="6" id="KW-1185">Reference proteome</keyword>
<dbReference type="SUPFAM" id="SSF103473">
    <property type="entry name" value="MFS general substrate transporter"/>
    <property type="match status" value="1"/>
</dbReference>
<feature type="transmembrane region" description="Helical" evidence="3">
    <location>
        <begin position="164"/>
        <end position="182"/>
    </location>
</feature>
<feature type="transmembrane region" description="Helical" evidence="3">
    <location>
        <begin position="425"/>
        <end position="447"/>
    </location>
</feature>
<keyword evidence="3" id="KW-1133">Transmembrane helix</keyword>
<evidence type="ECO:0000313" key="5">
    <source>
        <dbReference type="EMBL" id="KAK7204963.1"/>
    </source>
</evidence>
<dbReference type="PANTHER" id="PTHR11360">
    <property type="entry name" value="MONOCARBOXYLATE TRANSPORTER"/>
    <property type="match status" value="1"/>
</dbReference>
<evidence type="ECO:0000256" key="3">
    <source>
        <dbReference type="SAM" id="Phobius"/>
    </source>
</evidence>
<dbReference type="InterPro" id="IPR036259">
    <property type="entry name" value="MFS_trans_sf"/>
</dbReference>
<dbReference type="Proteomes" id="UP001498771">
    <property type="component" value="Unassembled WGS sequence"/>
</dbReference>
<sequence length="490" mass="52784">MRRHSSSSAMRPLLVVSSASADEDTVYDDDDTVPMSRSRTSTSIYDAPYWKFLDDETEELRRFRTTSTYATYNNFLFEQAGESAEYLPDVGYRPWLAALGGFSAQFCSFGYMNVIGVFQTYYENNQLADLSPSTISWIGSIQTFILALGGLFAGRMCDMYGPRWLTIPGCIFLTVGVSTTAVCTEYYQFILAQGVCSAFGASLLFYATTAAITGWFSVHRGLAFGVAASGASFGGIALPFLFDSVVRAYSFKAAVFCVGALLFFFAAIAAIVTTSRIPPSGHEPYQFVHFYLKPYLDPVFALVTLSLSLTYLGLFVPFAFIASHALSNGITQSSAFHLVAYLNAGSFAGRLFSGMASDKIGKFSVFFLVTLMSGLVVLPFWYVVNEEAWIVVVAVFYGFASGGVLAMYPALVAQISPVKEIGTRLGSLSAAIAFGALASLPIAGALVSNNNGKPDFSAMQLYAGIVMIAGAGMAMIAKARGTRGNLFAKE</sequence>
<dbReference type="PANTHER" id="PTHR11360:SF319">
    <property type="entry name" value="MAJOR FACILITATOR SUPERFAMILY (MFS) PROFILE DOMAIN-CONTAINING PROTEIN"/>
    <property type="match status" value="1"/>
</dbReference>
<dbReference type="GeneID" id="90036620"/>
<evidence type="ECO:0000313" key="6">
    <source>
        <dbReference type="Proteomes" id="UP001498771"/>
    </source>
</evidence>
<dbReference type="RefSeq" id="XP_064767996.1">
    <property type="nucleotide sequence ID" value="XM_064911108.1"/>
</dbReference>
<feature type="transmembrane region" description="Helical" evidence="3">
    <location>
        <begin position="188"/>
        <end position="209"/>
    </location>
</feature>
<evidence type="ECO:0000256" key="1">
    <source>
        <dbReference type="ARBA" id="ARBA00004141"/>
    </source>
</evidence>
<keyword evidence="3" id="KW-0472">Membrane</keyword>
<dbReference type="PROSITE" id="PS50850">
    <property type="entry name" value="MFS"/>
    <property type="match status" value="1"/>
</dbReference>
<dbReference type="Pfam" id="PF07690">
    <property type="entry name" value="MFS_1"/>
    <property type="match status" value="1"/>
</dbReference>
<name>A0ABR1F7B3_9ASCO</name>
<feature type="transmembrane region" description="Helical" evidence="3">
    <location>
        <begin position="295"/>
        <end position="322"/>
    </location>
</feature>
<organism evidence="5 6">
    <name type="scientific">Myxozyma melibiosi</name>
    <dbReference type="NCBI Taxonomy" id="54550"/>
    <lineage>
        <taxon>Eukaryota</taxon>
        <taxon>Fungi</taxon>
        <taxon>Dikarya</taxon>
        <taxon>Ascomycota</taxon>
        <taxon>Saccharomycotina</taxon>
        <taxon>Lipomycetes</taxon>
        <taxon>Lipomycetales</taxon>
        <taxon>Lipomycetaceae</taxon>
        <taxon>Myxozyma</taxon>
    </lineage>
</organism>
<dbReference type="Gene3D" id="1.20.1250.20">
    <property type="entry name" value="MFS general substrate transporter like domains"/>
    <property type="match status" value="2"/>
</dbReference>
<comment type="subcellular location">
    <subcellularLocation>
        <location evidence="1">Membrane</location>
        <topology evidence="1">Multi-pass membrane protein</topology>
    </subcellularLocation>
</comment>